<keyword evidence="2" id="KW-1185">Reference proteome</keyword>
<evidence type="ECO:0000313" key="2">
    <source>
        <dbReference type="Proteomes" id="UP001140513"/>
    </source>
</evidence>
<dbReference type="EMBL" id="JAPEUX010000004">
    <property type="protein sequence ID" value="KAJ4353431.1"/>
    <property type="molecule type" value="Genomic_DNA"/>
</dbReference>
<proteinExistence type="predicted"/>
<dbReference type="GeneID" id="80908690"/>
<reference evidence="1" key="1">
    <citation type="submission" date="2022-10" db="EMBL/GenBank/DDBJ databases">
        <title>Tapping the CABI collections for fungal endophytes: first genome assemblies for Collariella, Neodidymelliopsis, Ascochyta clinopodiicola, Didymella pomorum, Didymosphaeria variabile, Neocosmospora piperis and Neocucurbitaria cava.</title>
        <authorList>
            <person name="Hill R."/>
        </authorList>
    </citation>
    <scope>NUCLEOTIDE SEQUENCE</scope>
    <source>
        <strain evidence="1">IMI 356815</strain>
    </source>
</reference>
<gene>
    <name evidence="1" type="ORF">N0V89_005160</name>
</gene>
<evidence type="ECO:0000313" key="1">
    <source>
        <dbReference type="EMBL" id="KAJ4353431.1"/>
    </source>
</evidence>
<dbReference type="Proteomes" id="UP001140513">
    <property type="component" value="Unassembled WGS sequence"/>
</dbReference>
<sequence length="331" mass="36723">MEDNSLLNAGFDLSKAPRGPWNSLPKYNEFQKCAAKGLMLMNAMTAGISDAGSFFKPPVESAESKFTSSPGWWDLYLSGYYFYDAMDIDPWYGDLEHNWGISNALQANNLSDMVDSKGGKIMTRYVEHNIPNGEHSAYEQCYVMGGKQFTCTGATCILAINPEEGVLIALDRTSPVHRVKCHDNLIDPPVLAHTSDIMFALWKDCARARGTSIDNLHYFLSVCIDNDTALRIIREVAPSNLPFYPGVVFSTREVEGQALLGTPNGVAIGYLLSQHKAVLGLRYVDTVRVFKSESHDQLPCCMFHIAKVEDGTRRDVVEAQNRRASSGYGKE</sequence>
<dbReference type="AlphaFoldDB" id="A0A9W8XKJ6"/>
<accession>A0A9W8XKJ6</accession>
<organism evidence="1 2">
    <name type="scientific">Didymosphaeria variabile</name>
    <dbReference type="NCBI Taxonomy" id="1932322"/>
    <lineage>
        <taxon>Eukaryota</taxon>
        <taxon>Fungi</taxon>
        <taxon>Dikarya</taxon>
        <taxon>Ascomycota</taxon>
        <taxon>Pezizomycotina</taxon>
        <taxon>Dothideomycetes</taxon>
        <taxon>Pleosporomycetidae</taxon>
        <taxon>Pleosporales</taxon>
        <taxon>Massarineae</taxon>
        <taxon>Didymosphaeriaceae</taxon>
        <taxon>Didymosphaeria</taxon>
    </lineage>
</organism>
<name>A0A9W8XKJ6_9PLEO</name>
<dbReference type="OrthoDB" id="191139at2759"/>
<dbReference type="RefSeq" id="XP_056071205.1">
    <property type="nucleotide sequence ID" value="XM_056213938.1"/>
</dbReference>
<comment type="caution">
    <text evidence="1">The sequence shown here is derived from an EMBL/GenBank/DDBJ whole genome shotgun (WGS) entry which is preliminary data.</text>
</comment>
<protein>
    <submittedName>
        <fullName evidence="1">Uncharacterized protein</fullName>
    </submittedName>
</protein>